<sequence length="173" mass="18424">MNRVVHIIGCAAPPVLDLAGLLDVLAADGWTCCIALTPTAARWVDTDILAARTGHPVRVEQRLPGERDPFPPPDALLAAPLTFNTLNHWGSGHNHNVALGQLNRALGRGIPIVAVPAVSADLRAHPAYGVHLDRLVGAGVLALDPDEVTVRRPGGEKTFDWEMVAKALASRLR</sequence>
<dbReference type="Gene3D" id="3.40.50.1950">
    <property type="entry name" value="Flavin prenyltransferase-like"/>
    <property type="match status" value="1"/>
</dbReference>
<dbReference type="SUPFAM" id="SSF52507">
    <property type="entry name" value="Homo-oligomeric flavin-containing Cys decarboxylases, HFCD"/>
    <property type="match status" value="1"/>
</dbReference>
<dbReference type="GO" id="GO:0003824">
    <property type="term" value="F:catalytic activity"/>
    <property type="evidence" value="ECO:0007669"/>
    <property type="project" value="InterPro"/>
</dbReference>
<organism evidence="1 2">
    <name type="scientific">Actinorhabdospora filicis</name>
    <dbReference type="NCBI Taxonomy" id="1785913"/>
    <lineage>
        <taxon>Bacteria</taxon>
        <taxon>Bacillati</taxon>
        <taxon>Actinomycetota</taxon>
        <taxon>Actinomycetes</taxon>
        <taxon>Micromonosporales</taxon>
        <taxon>Micromonosporaceae</taxon>
        <taxon>Actinorhabdospora</taxon>
    </lineage>
</organism>
<reference evidence="1" key="1">
    <citation type="submission" date="2023-03" db="EMBL/GenBank/DDBJ databases">
        <title>Actinorhabdospora filicis NBRC 111898.</title>
        <authorList>
            <person name="Ichikawa N."/>
            <person name="Sato H."/>
            <person name="Tonouchi N."/>
        </authorList>
    </citation>
    <scope>NUCLEOTIDE SEQUENCE</scope>
    <source>
        <strain evidence="1">NBRC 111898</strain>
    </source>
</reference>
<dbReference type="RefSeq" id="WP_285663640.1">
    <property type="nucleotide sequence ID" value="NZ_BSTX01000002.1"/>
</dbReference>
<dbReference type="EMBL" id="BSTX01000002">
    <property type="protein sequence ID" value="GLZ78488.1"/>
    <property type="molecule type" value="Genomic_DNA"/>
</dbReference>
<name>A0A9W6W9Z0_9ACTN</name>
<accession>A0A9W6W9Z0</accession>
<comment type="caution">
    <text evidence="1">The sequence shown here is derived from an EMBL/GenBank/DDBJ whole genome shotgun (WGS) entry which is preliminary data.</text>
</comment>
<proteinExistence type="predicted"/>
<evidence type="ECO:0008006" key="3">
    <source>
        <dbReference type="Google" id="ProtNLM"/>
    </source>
</evidence>
<protein>
    <recommendedName>
        <fullName evidence="3">Flavoprotein</fullName>
    </recommendedName>
</protein>
<evidence type="ECO:0000313" key="2">
    <source>
        <dbReference type="Proteomes" id="UP001165079"/>
    </source>
</evidence>
<dbReference type="Proteomes" id="UP001165079">
    <property type="component" value="Unassembled WGS sequence"/>
</dbReference>
<dbReference type="AlphaFoldDB" id="A0A9W6W9Z0"/>
<evidence type="ECO:0000313" key="1">
    <source>
        <dbReference type="EMBL" id="GLZ78488.1"/>
    </source>
</evidence>
<keyword evidence="2" id="KW-1185">Reference proteome</keyword>
<dbReference type="InterPro" id="IPR036551">
    <property type="entry name" value="Flavin_trans-like"/>
</dbReference>
<gene>
    <name evidence="1" type="ORF">Afil01_32950</name>
</gene>